<keyword evidence="5" id="KW-1185">Reference proteome</keyword>
<accession>A0A811Q967</accession>
<dbReference type="PROSITE" id="PS51463">
    <property type="entry name" value="P_GLUCOSE_ISOMERASE_3"/>
    <property type="match status" value="1"/>
</dbReference>
<dbReference type="Gene3D" id="1.10.580.10">
    <property type="entry name" value="Citrate Synthase, domain 1"/>
    <property type="match status" value="1"/>
</dbReference>
<dbReference type="InterPro" id="IPR001672">
    <property type="entry name" value="G6P_Isomerase"/>
</dbReference>
<dbReference type="GO" id="GO:0006094">
    <property type="term" value="P:gluconeogenesis"/>
    <property type="evidence" value="ECO:0007669"/>
    <property type="project" value="UniProtKB-KW"/>
</dbReference>
<keyword evidence="3" id="KW-0413">Isomerase</keyword>
<organism evidence="4 5">
    <name type="scientific">Miscanthus lutarioriparius</name>
    <dbReference type="NCBI Taxonomy" id="422564"/>
    <lineage>
        <taxon>Eukaryota</taxon>
        <taxon>Viridiplantae</taxon>
        <taxon>Streptophyta</taxon>
        <taxon>Embryophyta</taxon>
        <taxon>Tracheophyta</taxon>
        <taxon>Spermatophyta</taxon>
        <taxon>Magnoliopsida</taxon>
        <taxon>Liliopsida</taxon>
        <taxon>Poales</taxon>
        <taxon>Poaceae</taxon>
        <taxon>PACMAD clade</taxon>
        <taxon>Panicoideae</taxon>
        <taxon>Andropogonodae</taxon>
        <taxon>Andropogoneae</taxon>
        <taxon>Saccharinae</taxon>
        <taxon>Miscanthus</taxon>
    </lineage>
</organism>
<name>A0A811Q967_9POAL</name>
<dbReference type="PANTHER" id="PTHR11469">
    <property type="entry name" value="GLUCOSE-6-PHOSPHATE ISOMERASE"/>
    <property type="match status" value="1"/>
</dbReference>
<comment type="caution">
    <text evidence="4">The sequence shown here is derived from an EMBL/GenBank/DDBJ whole genome shotgun (WGS) entry which is preliminary data.</text>
</comment>
<dbReference type="PANTHER" id="PTHR11469:SF1">
    <property type="entry name" value="GLUCOSE-6-PHOSPHATE ISOMERASE"/>
    <property type="match status" value="1"/>
</dbReference>
<dbReference type="InterPro" id="IPR016142">
    <property type="entry name" value="Citrate_synth-like_lrg_a-sub"/>
</dbReference>
<dbReference type="AlphaFoldDB" id="A0A811Q967"/>
<dbReference type="SUPFAM" id="SSF56281">
    <property type="entry name" value="Metallo-hydrolase/oxidoreductase"/>
    <property type="match status" value="1"/>
</dbReference>
<dbReference type="SUPFAM" id="SSF53697">
    <property type="entry name" value="SIS domain"/>
    <property type="match status" value="1"/>
</dbReference>
<dbReference type="GO" id="GO:0006096">
    <property type="term" value="P:glycolytic process"/>
    <property type="evidence" value="ECO:0007669"/>
    <property type="project" value="UniProtKB-KW"/>
</dbReference>
<dbReference type="InterPro" id="IPR036866">
    <property type="entry name" value="RibonucZ/Hydroxyglut_hydro"/>
</dbReference>
<evidence type="ECO:0000313" key="4">
    <source>
        <dbReference type="EMBL" id="CAD6257201.1"/>
    </source>
</evidence>
<sequence>MPGGNRPIGAGGVDNERASAQAWKKVQLGNITVDVVLGGMRGMIKMLWETSLLDPEETGYKETPWGDAKAIKALASRCDVVGDLGVDDATGAFSVTTYDANHCPGAVKFLFEGQFGTILHTGDCRLTPDCVQNLPMKFLEGASSIDNHFYSSSFEKNIPVLLGLLSVWNVSFLGYPARAILPYSQALEKLAPHIQQLSMESNGKMVFPDTYI</sequence>
<dbReference type="GO" id="GO:0097367">
    <property type="term" value="F:carbohydrate derivative binding"/>
    <property type="evidence" value="ECO:0007669"/>
    <property type="project" value="InterPro"/>
</dbReference>
<keyword evidence="2" id="KW-0324">Glycolysis</keyword>
<dbReference type="GO" id="GO:0048029">
    <property type="term" value="F:monosaccharide binding"/>
    <property type="evidence" value="ECO:0007669"/>
    <property type="project" value="TreeGrafter"/>
</dbReference>
<evidence type="ECO:0000256" key="1">
    <source>
        <dbReference type="ARBA" id="ARBA00022432"/>
    </source>
</evidence>
<dbReference type="InterPro" id="IPR046348">
    <property type="entry name" value="SIS_dom_sf"/>
</dbReference>
<dbReference type="GO" id="GO:0005829">
    <property type="term" value="C:cytosol"/>
    <property type="evidence" value="ECO:0007669"/>
    <property type="project" value="TreeGrafter"/>
</dbReference>
<evidence type="ECO:0000256" key="3">
    <source>
        <dbReference type="ARBA" id="ARBA00023235"/>
    </source>
</evidence>
<dbReference type="Gene3D" id="3.40.50.10490">
    <property type="entry name" value="Glucose-6-phosphate isomerase like protein, domain 1"/>
    <property type="match status" value="1"/>
</dbReference>
<dbReference type="Pfam" id="PF00342">
    <property type="entry name" value="PGI"/>
    <property type="match status" value="1"/>
</dbReference>
<reference evidence="4" key="1">
    <citation type="submission" date="2020-10" db="EMBL/GenBank/DDBJ databases">
        <authorList>
            <person name="Han B."/>
            <person name="Lu T."/>
            <person name="Zhao Q."/>
            <person name="Huang X."/>
            <person name="Zhao Y."/>
        </authorList>
    </citation>
    <scope>NUCLEOTIDE SEQUENCE</scope>
</reference>
<dbReference type="EMBL" id="CAJGYO010000010">
    <property type="protein sequence ID" value="CAD6257201.1"/>
    <property type="molecule type" value="Genomic_DNA"/>
</dbReference>
<evidence type="ECO:0000256" key="2">
    <source>
        <dbReference type="ARBA" id="ARBA00023152"/>
    </source>
</evidence>
<dbReference type="OrthoDB" id="8017587at2759"/>
<protein>
    <submittedName>
        <fullName evidence="4">Uncharacterized protein</fullName>
    </submittedName>
</protein>
<evidence type="ECO:0000313" key="5">
    <source>
        <dbReference type="Proteomes" id="UP000604825"/>
    </source>
</evidence>
<dbReference type="GO" id="GO:0004347">
    <property type="term" value="F:glucose-6-phosphate isomerase activity"/>
    <property type="evidence" value="ECO:0007669"/>
    <property type="project" value="InterPro"/>
</dbReference>
<dbReference type="Proteomes" id="UP000604825">
    <property type="component" value="Unassembled WGS sequence"/>
</dbReference>
<proteinExistence type="predicted"/>
<keyword evidence="1" id="KW-0312">Gluconeogenesis</keyword>
<dbReference type="GO" id="GO:0051156">
    <property type="term" value="P:glucose 6-phosphate metabolic process"/>
    <property type="evidence" value="ECO:0007669"/>
    <property type="project" value="TreeGrafter"/>
</dbReference>
<gene>
    <name evidence="4" type="ORF">NCGR_LOCUS40691</name>
</gene>